<dbReference type="Pfam" id="PF00702">
    <property type="entry name" value="Hydrolase"/>
    <property type="match status" value="1"/>
</dbReference>
<evidence type="ECO:0000313" key="4">
    <source>
        <dbReference type="EMBL" id="TDP28377.1"/>
    </source>
</evidence>
<dbReference type="GO" id="GO:0016787">
    <property type="term" value="F:hydrolase activity"/>
    <property type="evidence" value="ECO:0007669"/>
    <property type="project" value="UniProtKB-KW"/>
</dbReference>
<keyword evidence="3" id="KW-0460">Magnesium</keyword>
<dbReference type="AlphaFoldDB" id="A0A4R6NY79"/>
<dbReference type="InterPro" id="IPR023214">
    <property type="entry name" value="HAD_sf"/>
</dbReference>
<name>A0A4R6NY79_9GAMM</name>
<sequence length="238" mass="26948">MTLKFHRRIAGVKVISFDLDDTLYDNVPIMREAETKVQDYIALNYPQTRDWDLEHWRQRRIELMQADARLSSDMTALRLATLQQGFSEAGVEGAYRAAEKVMEQFHHHRSNFRVPDAAHSVLTELKQHFKLCAISNGNVNCQRIGIANYFDIVIQPEAELKGKPYPDMFSKALNYYQISPAQMLHIGDHPISDILGAHRAGCHSGWFTGGLGGSHQLTVVPSFSFDDLSQLCNLCELA</sequence>
<dbReference type="SUPFAM" id="SSF56784">
    <property type="entry name" value="HAD-like"/>
    <property type="match status" value="1"/>
</dbReference>
<dbReference type="SFLD" id="SFLDG01129">
    <property type="entry name" value="C1.5:_HAD__Beta-PGM__Phosphata"/>
    <property type="match status" value="1"/>
</dbReference>
<keyword evidence="2 4" id="KW-0378">Hydrolase</keyword>
<organism evidence="4 5">
    <name type="scientific">Idiomarina aquatica</name>
    <dbReference type="NCBI Taxonomy" id="1327752"/>
    <lineage>
        <taxon>Bacteria</taxon>
        <taxon>Pseudomonadati</taxon>
        <taxon>Pseudomonadota</taxon>
        <taxon>Gammaproteobacteria</taxon>
        <taxon>Alteromonadales</taxon>
        <taxon>Idiomarinaceae</taxon>
        <taxon>Idiomarina</taxon>
    </lineage>
</organism>
<comment type="cofactor">
    <cofactor evidence="1">
        <name>Mg(2+)</name>
        <dbReference type="ChEBI" id="CHEBI:18420"/>
    </cofactor>
</comment>
<evidence type="ECO:0000313" key="5">
    <source>
        <dbReference type="Proteomes" id="UP000295531"/>
    </source>
</evidence>
<accession>A0A4R6NY79</accession>
<dbReference type="PANTHER" id="PTHR46470:SF4">
    <property type="entry name" value="5-AMINO-6-(5-PHOSPHO-D-RIBITYLAMINO)URACIL PHOSPHATASE YIGB"/>
    <property type="match status" value="1"/>
</dbReference>
<proteinExistence type="predicted"/>
<comment type="caution">
    <text evidence="4">The sequence shown here is derived from an EMBL/GenBank/DDBJ whole genome shotgun (WGS) entry which is preliminary data.</text>
</comment>
<dbReference type="SFLD" id="SFLDS00003">
    <property type="entry name" value="Haloacid_Dehalogenase"/>
    <property type="match status" value="1"/>
</dbReference>
<dbReference type="RefSeq" id="WP_243734597.1">
    <property type="nucleotide sequence ID" value="NZ_SNXI01000022.1"/>
</dbReference>
<dbReference type="PANTHER" id="PTHR46470">
    <property type="entry name" value="N-ACYLNEURAMINATE-9-PHOSPHATASE"/>
    <property type="match status" value="1"/>
</dbReference>
<dbReference type="EMBL" id="SNXI01000022">
    <property type="protein sequence ID" value="TDP28377.1"/>
    <property type="molecule type" value="Genomic_DNA"/>
</dbReference>
<dbReference type="InterPro" id="IPR006439">
    <property type="entry name" value="HAD-SF_hydro_IA"/>
</dbReference>
<dbReference type="NCBIfam" id="TIGR01549">
    <property type="entry name" value="HAD-SF-IA-v1"/>
    <property type="match status" value="1"/>
</dbReference>
<evidence type="ECO:0000256" key="1">
    <source>
        <dbReference type="ARBA" id="ARBA00001946"/>
    </source>
</evidence>
<gene>
    <name evidence="4" type="ORF">DEU29_12222</name>
</gene>
<dbReference type="Gene3D" id="3.40.50.1000">
    <property type="entry name" value="HAD superfamily/HAD-like"/>
    <property type="match status" value="1"/>
</dbReference>
<reference evidence="4 5" key="1">
    <citation type="submission" date="2019-03" db="EMBL/GenBank/DDBJ databases">
        <title>Freshwater and sediment microbial communities from various areas in North America, analyzing microbe dynamics in response to fracking.</title>
        <authorList>
            <person name="Lamendella R."/>
        </authorList>
    </citation>
    <scope>NUCLEOTIDE SEQUENCE [LARGE SCALE GENOMIC DNA]</scope>
    <source>
        <strain evidence="4 5">18_TX</strain>
    </source>
</reference>
<dbReference type="GO" id="GO:0009231">
    <property type="term" value="P:riboflavin biosynthetic process"/>
    <property type="evidence" value="ECO:0007669"/>
    <property type="project" value="TreeGrafter"/>
</dbReference>
<protein>
    <submittedName>
        <fullName evidence="4">Putative hydrolase of the HAD superfamily</fullName>
    </submittedName>
</protein>
<dbReference type="InterPro" id="IPR051400">
    <property type="entry name" value="HAD-like_hydrolase"/>
</dbReference>
<dbReference type="NCBIfam" id="TIGR01509">
    <property type="entry name" value="HAD-SF-IA-v3"/>
    <property type="match status" value="1"/>
</dbReference>
<keyword evidence="5" id="KW-1185">Reference proteome</keyword>
<dbReference type="Proteomes" id="UP000295531">
    <property type="component" value="Unassembled WGS sequence"/>
</dbReference>
<evidence type="ECO:0000256" key="2">
    <source>
        <dbReference type="ARBA" id="ARBA00022801"/>
    </source>
</evidence>
<dbReference type="Gene3D" id="1.20.120.1600">
    <property type="match status" value="1"/>
</dbReference>
<dbReference type="InterPro" id="IPR036412">
    <property type="entry name" value="HAD-like_sf"/>
</dbReference>
<evidence type="ECO:0000256" key="3">
    <source>
        <dbReference type="ARBA" id="ARBA00022842"/>
    </source>
</evidence>